<dbReference type="InterPro" id="IPR001460">
    <property type="entry name" value="PCN-bd_Tpept"/>
</dbReference>
<dbReference type="Pfam" id="PF21922">
    <property type="entry name" value="PBP_dimer_2"/>
    <property type="match status" value="1"/>
</dbReference>
<feature type="domain" description="Penicillin binding protein A dimerisation" evidence="2">
    <location>
        <begin position="52"/>
        <end position="135"/>
    </location>
</feature>
<dbReference type="InterPro" id="IPR054120">
    <property type="entry name" value="PBPA_dimer"/>
</dbReference>
<dbReference type="GO" id="GO:0005886">
    <property type="term" value="C:plasma membrane"/>
    <property type="evidence" value="ECO:0007669"/>
    <property type="project" value="TreeGrafter"/>
</dbReference>
<dbReference type="Gene3D" id="3.40.710.10">
    <property type="entry name" value="DD-peptidase/beta-lactamase superfamily"/>
    <property type="match status" value="1"/>
</dbReference>
<dbReference type="Proteomes" id="UP000265962">
    <property type="component" value="Unassembled WGS sequence"/>
</dbReference>
<dbReference type="SUPFAM" id="SSF56601">
    <property type="entry name" value="beta-lactamase/transpeptidase-like"/>
    <property type="match status" value="1"/>
</dbReference>
<dbReference type="GO" id="GO:0071972">
    <property type="term" value="F:peptidoglycan L,D-transpeptidase activity"/>
    <property type="evidence" value="ECO:0007669"/>
    <property type="project" value="TreeGrafter"/>
</dbReference>
<dbReference type="PANTHER" id="PTHR30627">
    <property type="entry name" value="PEPTIDOGLYCAN D,D-TRANSPEPTIDASE"/>
    <property type="match status" value="1"/>
</dbReference>
<evidence type="ECO:0000259" key="2">
    <source>
        <dbReference type="Pfam" id="PF21922"/>
    </source>
</evidence>
<dbReference type="GO" id="GO:0071555">
    <property type="term" value="P:cell wall organization"/>
    <property type="evidence" value="ECO:0007669"/>
    <property type="project" value="TreeGrafter"/>
</dbReference>
<dbReference type="Gene3D" id="3.90.1310.10">
    <property type="entry name" value="Penicillin-binding protein 2a (Domain 2)"/>
    <property type="match status" value="1"/>
</dbReference>
<feature type="domain" description="Penicillin-binding protein transpeptidase" evidence="1">
    <location>
        <begin position="156"/>
        <end position="459"/>
    </location>
</feature>
<dbReference type="InterPro" id="IPR050515">
    <property type="entry name" value="Beta-lactam/transpept"/>
</dbReference>
<accession>A0A375I3I4</accession>
<dbReference type="RefSeq" id="WP_119715062.1">
    <property type="nucleotide sequence ID" value="NZ_OMOH01000003.1"/>
</dbReference>
<name>A0A375I3I4_9ACTN</name>
<keyword evidence="4" id="KW-1185">Reference proteome</keyword>
<dbReference type="InterPro" id="IPR012338">
    <property type="entry name" value="Beta-lactam/transpept-like"/>
</dbReference>
<proteinExistence type="predicted"/>
<dbReference type="GO" id="GO:0008658">
    <property type="term" value="F:penicillin binding"/>
    <property type="evidence" value="ECO:0007669"/>
    <property type="project" value="InterPro"/>
</dbReference>
<organism evidence="3 4">
    <name type="scientific">Propionibacterium ruminifibrarum</name>
    <dbReference type="NCBI Taxonomy" id="1962131"/>
    <lineage>
        <taxon>Bacteria</taxon>
        <taxon>Bacillati</taxon>
        <taxon>Actinomycetota</taxon>
        <taxon>Actinomycetes</taxon>
        <taxon>Propionibacteriales</taxon>
        <taxon>Propionibacteriaceae</taxon>
        <taxon>Propionibacterium</taxon>
    </lineage>
</organism>
<gene>
    <name evidence="3" type="ORF">PROPJV5_0803</name>
</gene>
<sequence length="474" mass="49573">MNTALRRVSVFAALMILALLANVTFNYGVRSTGLLTDPGNRRVVDSQFDAPRGSILVGTTAIAETVPVEGGRFSVERVYSNGPLYAPVTGYYSYIYGRTGLEQRYNDELSASGDSQLFRRILSELGGEQPQGDTIQTTINASAQQAASDALGGRTGAVIAMDYTTGAILAWASTPSYDPNLLSSTDLESTQAAWDQLNADEGRPLTDRATQEIYPPGSTFKLVVASAALEDGMSADSTVASPTTLPLDNSTTTLPNSTNCGGDTTTIDHALQVSCNTAFANLGMGLGQDKVREQAEKFGFNAAFGGDVDSATSVFPSDLDNAQLAMSSIGQFDVSATPLQMASVAATLANDGQVMQPYVVSQVRDANLNVISETKPTTIRRAVSEETAGSMQQMMIHVVESGTATATQISGQTIGGKTGTAENMAGASAYSWFAGFDQETNVALAVFLADPDQPGTATGNATVAARTVFEALAS</sequence>
<dbReference type="EMBL" id="OMOH01000003">
    <property type="protein sequence ID" value="SPF67850.1"/>
    <property type="molecule type" value="Genomic_DNA"/>
</dbReference>
<dbReference type="OrthoDB" id="9766847at2"/>
<dbReference type="PANTHER" id="PTHR30627:SF24">
    <property type="entry name" value="PENICILLIN-BINDING PROTEIN 4B"/>
    <property type="match status" value="1"/>
</dbReference>
<protein>
    <submittedName>
        <fullName evidence="3">Penicillin binding protein transpeptidase domain</fullName>
    </submittedName>
</protein>
<reference evidence="4" key="1">
    <citation type="submission" date="2018-02" db="EMBL/GenBank/DDBJ databases">
        <authorList>
            <person name="Hornung B."/>
        </authorList>
    </citation>
    <scope>NUCLEOTIDE SEQUENCE [LARGE SCALE GENOMIC DNA]</scope>
</reference>
<dbReference type="AlphaFoldDB" id="A0A375I3I4"/>
<evidence type="ECO:0000313" key="3">
    <source>
        <dbReference type="EMBL" id="SPF67850.1"/>
    </source>
</evidence>
<evidence type="ECO:0000259" key="1">
    <source>
        <dbReference type="Pfam" id="PF00905"/>
    </source>
</evidence>
<dbReference type="Pfam" id="PF00905">
    <property type="entry name" value="Transpeptidase"/>
    <property type="match status" value="1"/>
</dbReference>
<evidence type="ECO:0000313" key="4">
    <source>
        <dbReference type="Proteomes" id="UP000265962"/>
    </source>
</evidence>